<keyword evidence="7" id="KW-1185">Reference proteome</keyword>
<feature type="domain" description="Tyr recombinase" evidence="3">
    <location>
        <begin position="232"/>
        <end position="406"/>
    </location>
</feature>
<evidence type="ECO:0000313" key="6">
    <source>
        <dbReference type="EMBL" id="SCY25629.1"/>
    </source>
</evidence>
<dbReference type="InterPro" id="IPR013762">
    <property type="entry name" value="Integrase-like_cat_sf"/>
</dbReference>
<dbReference type="InterPro" id="IPR010998">
    <property type="entry name" value="Integrase_recombinase_N"/>
</dbReference>
<name>A0A1G5EF66_9FLAO</name>
<dbReference type="InterPro" id="IPR011010">
    <property type="entry name" value="DNA_brk_join_enz"/>
</dbReference>
<dbReference type="GO" id="GO:0006310">
    <property type="term" value="P:DNA recombination"/>
    <property type="evidence" value="ECO:0007669"/>
    <property type="project" value="UniProtKB-KW"/>
</dbReference>
<accession>A0A1G5EF66</accession>
<feature type="domain" description="Phage integrase SAM-like" evidence="4">
    <location>
        <begin position="132"/>
        <end position="208"/>
    </location>
</feature>
<dbReference type="EMBL" id="FMVF01000004">
    <property type="protein sequence ID" value="SCY25629.1"/>
    <property type="molecule type" value="Genomic_DNA"/>
</dbReference>
<dbReference type="SUPFAM" id="SSF56349">
    <property type="entry name" value="DNA breaking-rejoining enzymes"/>
    <property type="match status" value="1"/>
</dbReference>
<evidence type="ECO:0000259" key="4">
    <source>
        <dbReference type="Pfam" id="PF13102"/>
    </source>
</evidence>
<feature type="domain" description="Arm DNA-binding" evidence="5">
    <location>
        <begin position="11"/>
        <end position="67"/>
    </location>
</feature>
<protein>
    <submittedName>
        <fullName evidence="6">Phage integrase family protein</fullName>
    </submittedName>
</protein>
<dbReference type="Pfam" id="PF17293">
    <property type="entry name" value="Arm-DNA-bind_5"/>
    <property type="match status" value="1"/>
</dbReference>
<keyword evidence="2" id="KW-0233">DNA recombination</keyword>
<sequence length="433" mass="50027">MASISFRVRSKANKKAAIKIRVSIDRQNVFETNTGFSIHPKNWSSETGLPKQTTAENKQIQSNLKKLDAFVWENLNADSGGSVIIDQFWLEEKVASCFNRIEKTDIGLLVHYLQELIDNAATRKVKVPGGYKMGISKSRVNSFIATKNVIVEYQAIIKKQLHFLDLSETTVDKFTNWLLVTKKYAINTASKFVANIKTISREAERKGIPVHPFAKYIEVFSESDDDRYIQTLSFAEQKQILDTHFEREALKNAKKWLLIGCEIGQRAEDLLILTKKNVRYKDGRMFMDIFQEKTNKRVTVGVAAPHIIDIIENDFPYEISDQKFNDYIKEVCETAGINEMVEGKIFDALTDRKLLGTFEKYKLITSHCCRRSFATNYYRKMQTSVLMKITGHSRESIFLRYINQRENQDDNAELFIRLHEEIHRVGEPQLQVV</sequence>
<dbReference type="RefSeq" id="WP_091141231.1">
    <property type="nucleotide sequence ID" value="NZ_FMVF01000004.1"/>
</dbReference>
<organism evidence="6 7">
    <name type="scientific">Flavobacterium caeni</name>
    <dbReference type="NCBI Taxonomy" id="490189"/>
    <lineage>
        <taxon>Bacteria</taxon>
        <taxon>Pseudomonadati</taxon>
        <taxon>Bacteroidota</taxon>
        <taxon>Flavobacteriia</taxon>
        <taxon>Flavobacteriales</taxon>
        <taxon>Flavobacteriaceae</taxon>
        <taxon>Flavobacterium</taxon>
    </lineage>
</organism>
<dbReference type="InterPro" id="IPR025269">
    <property type="entry name" value="SAM-like_dom"/>
</dbReference>
<dbReference type="Pfam" id="PF13102">
    <property type="entry name" value="Phage_int_SAM_5"/>
    <property type="match status" value="1"/>
</dbReference>
<dbReference type="Gene3D" id="1.10.443.10">
    <property type="entry name" value="Intergrase catalytic core"/>
    <property type="match status" value="1"/>
</dbReference>
<evidence type="ECO:0000313" key="7">
    <source>
        <dbReference type="Proteomes" id="UP000199354"/>
    </source>
</evidence>
<dbReference type="Gene3D" id="1.10.150.130">
    <property type="match status" value="1"/>
</dbReference>
<dbReference type="OrthoDB" id="892893at2"/>
<dbReference type="InterPro" id="IPR002104">
    <property type="entry name" value="Integrase_catalytic"/>
</dbReference>
<dbReference type="STRING" id="490189.SAMN02927903_01039"/>
<gene>
    <name evidence="6" type="ORF">SAMN02927903_01039</name>
</gene>
<proteinExistence type="predicted"/>
<dbReference type="GO" id="GO:0003677">
    <property type="term" value="F:DNA binding"/>
    <property type="evidence" value="ECO:0007669"/>
    <property type="project" value="UniProtKB-KW"/>
</dbReference>
<evidence type="ECO:0000259" key="5">
    <source>
        <dbReference type="Pfam" id="PF17293"/>
    </source>
</evidence>
<reference evidence="6 7" key="1">
    <citation type="submission" date="2016-10" db="EMBL/GenBank/DDBJ databases">
        <authorList>
            <person name="de Groot N.N."/>
        </authorList>
    </citation>
    <scope>NUCLEOTIDE SEQUENCE [LARGE SCALE GENOMIC DNA]</scope>
    <source>
        <strain evidence="6 7">CGMCC 1.7031</strain>
    </source>
</reference>
<keyword evidence="1" id="KW-0238">DNA-binding</keyword>
<dbReference type="AlphaFoldDB" id="A0A1G5EF66"/>
<dbReference type="InterPro" id="IPR035386">
    <property type="entry name" value="Arm-DNA-bind_5"/>
</dbReference>
<dbReference type="Pfam" id="PF00589">
    <property type="entry name" value="Phage_integrase"/>
    <property type="match status" value="1"/>
</dbReference>
<dbReference type="Proteomes" id="UP000199354">
    <property type="component" value="Unassembled WGS sequence"/>
</dbReference>
<evidence type="ECO:0000259" key="3">
    <source>
        <dbReference type="Pfam" id="PF00589"/>
    </source>
</evidence>
<dbReference type="GO" id="GO:0015074">
    <property type="term" value="P:DNA integration"/>
    <property type="evidence" value="ECO:0007669"/>
    <property type="project" value="InterPro"/>
</dbReference>
<evidence type="ECO:0000256" key="2">
    <source>
        <dbReference type="ARBA" id="ARBA00023172"/>
    </source>
</evidence>
<evidence type="ECO:0000256" key="1">
    <source>
        <dbReference type="ARBA" id="ARBA00023125"/>
    </source>
</evidence>